<evidence type="ECO:0000256" key="5">
    <source>
        <dbReference type="ARBA" id="ARBA00022692"/>
    </source>
</evidence>
<evidence type="ECO:0000256" key="6">
    <source>
        <dbReference type="ARBA" id="ARBA00022989"/>
    </source>
</evidence>
<dbReference type="Gene3D" id="1.20.1720.10">
    <property type="entry name" value="Multidrug resistance protein D"/>
    <property type="match status" value="1"/>
</dbReference>
<comment type="similarity">
    <text evidence="2">Belongs to the major facilitator superfamily. EmrB family.</text>
</comment>
<evidence type="ECO:0000256" key="4">
    <source>
        <dbReference type="ARBA" id="ARBA00022475"/>
    </source>
</evidence>
<dbReference type="InterPro" id="IPR020846">
    <property type="entry name" value="MFS_dom"/>
</dbReference>
<accession>A0AA46WXA7</accession>
<dbReference type="RefSeq" id="WP_059382046.1">
    <property type="nucleotide sequence ID" value="NZ_CP083974.1"/>
</dbReference>
<organism evidence="10 11">
    <name type="scientific">Rhodococcus rhodochrous</name>
    <dbReference type="NCBI Taxonomy" id="1829"/>
    <lineage>
        <taxon>Bacteria</taxon>
        <taxon>Bacillati</taxon>
        <taxon>Actinomycetota</taxon>
        <taxon>Actinomycetes</taxon>
        <taxon>Mycobacteriales</taxon>
        <taxon>Nocardiaceae</taxon>
        <taxon>Rhodococcus</taxon>
    </lineage>
</organism>
<proteinExistence type="inferred from homology"/>
<feature type="transmembrane region" description="Helical" evidence="8">
    <location>
        <begin position="145"/>
        <end position="169"/>
    </location>
</feature>
<feature type="transmembrane region" description="Helical" evidence="8">
    <location>
        <begin position="433"/>
        <end position="458"/>
    </location>
</feature>
<dbReference type="NCBIfam" id="TIGR00711">
    <property type="entry name" value="efflux_EmrB"/>
    <property type="match status" value="1"/>
</dbReference>
<keyword evidence="4" id="KW-1003">Cell membrane</keyword>
<dbReference type="EMBL" id="CP083974">
    <property type="protein sequence ID" value="UZF45237.1"/>
    <property type="molecule type" value="Genomic_DNA"/>
</dbReference>
<evidence type="ECO:0000256" key="1">
    <source>
        <dbReference type="ARBA" id="ARBA00004651"/>
    </source>
</evidence>
<feature type="transmembrane region" description="Helical" evidence="8">
    <location>
        <begin position="56"/>
        <end position="75"/>
    </location>
</feature>
<feature type="transmembrane region" description="Helical" evidence="8">
    <location>
        <begin position="307"/>
        <end position="330"/>
    </location>
</feature>
<feature type="domain" description="Major facilitator superfamily (MFS) profile" evidence="9">
    <location>
        <begin position="21"/>
        <end position="466"/>
    </location>
</feature>
<feature type="transmembrane region" description="Helical" evidence="8">
    <location>
        <begin position="175"/>
        <end position="195"/>
    </location>
</feature>
<evidence type="ECO:0000313" key="10">
    <source>
        <dbReference type="EMBL" id="UZF45237.1"/>
    </source>
</evidence>
<gene>
    <name evidence="10" type="ORF">KUM34_000500</name>
</gene>
<dbReference type="Gene3D" id="1.20.1250.20">
    <property type="entry name" value="MFS general substrate transporter like domains"/>
    <property type="match status" value="1"/>
</dbReference>
<dbReference type="PANTHER" id="PTHR42718">
    <property type="entry name" value="MAJOR FACILITATOR SUPERFAMILY MULTIDRUG TRANSPORTER MFSC"/>
    <property type="match status" value="1"/>
</dbReference>
<feature type="transmembrane region" description="Helical" evidence="8">
    <location>
        <begin position="207"/>
        <end position="224"/>
    </location>
</feature>
<keyword evidence="3" id="KW-0813">Transport</keyword>
<feature type="transmembrane region" description="Helical" evidence="8">
    <location>
        <begin position="230"/>
        <end position="251"/>
    </location>
</feature>
<reference evidence="10 11" key="1">
    <citation type="journal article" date="2021" name="Front. Microbiol.">
        <title>Bacterial Transformation of Aromatic Monomers in Softwood Black Liquor.</title>
        <authorList>
            <person name="Navas L.E."/>
            <person name="Dexter G."/>
            <person name="Liu J."/>
            <person name="Levy-Booth D."/>
            <person name="Cho M."/>
            <person name="Jang S.K."/>
            <person name="Mansfield S.D."/>
            <person name="Renneckar S."/>
            <person name="Mohn W.W."/>
            <person name="Eltis L.D."/>
        </authorList>
    </citation>
    <scope>NUCLEOTIDE SEQUENCE [LARGE SCALE GENOMIC DNA]</scope>
    <source>
        <strain evidence="10 11">GD02</strain>
    </source>
</reference>
<dbReference type="PANTHER" id="PTHR42718:SF42">
    <property type="entry name" value="EXPORT PROTEIN"/>
    <property type="match status" value="1"/>
</dbReference>
<feature type="transmembrane region" description="Helical" evidence="8">
    <location>
        <begin position="112"/>
        <end position="133"/>
    </location>
</feature>
<dbReference type="GO" id="GO:0022857">
    <property type="term" value="F:transmembrane transporter activity"/>
    <property type="evidence" value="ECO:0007669"/>
    <property type="project" value="InterPro"/>
</dbReference>
<name>A0AA46WXA7_RHORH</name>
<evidence type="ECO:0000256" key="7">
    <source>
        <dbReference type="ARBA" id="ARBA00023136"/>
    </source>
</evidence>
<evidence type="ECO:0000313" key="11">
    <source>
        <dbReference type="Proteomes" id="UP001162740"/>
    </source>
</evidence>
<dbReference type="InterPro" id="IPR004638">
    <property type="entry name" value="EmrB-like"/>
</dbReference>
<comment type="subcellular location">
    <subcellularLocation>
        <location evidence="1">Cell membrane</location>
        <topology evidence="1">Multi-pass membrane protein</topology>
    </subcellularLocation>
</comment>
<dbReference type="AlphaFoldDB" id="A0AA46WXA7"/>
<keyword evidence="5 8" id="KW-0812">Transmembrane</keyword>
<dbReference type="FunFam" id="1.20.1720.10:FF:000021">
    <property type="entry name" value="Drug resistance transporter, EmrB/QacA subfamily"/>
    <property type="match status" value="1"/>
</dbReference>
<evidence type="ECO:0000256" key="8">
    <source>
        <dbReference type="SAM" id="Phobius"/>
    </source>
</evidence>
<protein>
    <submittedName>
        <fullName evidence="10">DHA2 family efflux MFS transporter permease subunit</fullName>
    </submittedName>
</protein>
<dbReference type="SUPFAM" id="SSF103473">
    <property type="entry name" value="MFS general substrate transporter"/>
    <property type="match status" value="1"/>
</dbReference>
<keyword evidence="7 8" id="KW-0472">Membrane</keyword>
<sequence>MSASAAGRSAAPIPEPRAWRALAALCVGLFITLLDQSLVAVSLPRIREDLDASINQVVWVSAAYLLTFAVPLLVTGRLGDRFGQRNVYLVGMAIFTAAALACSMAPTIEWLIALRAVQGLGGSLINPQPLSIIHRIFAHDRRGAATGVWSAVASSAGLFGPVLGGVLVGTGGWRWVFFVYIPLGLISLVMVARYVPKLPTGARRIDVLSAVVSLVAVTGVIFSLQQGPEVGWTVWVWVVLGIGIVAFGMFVRLQRTAAARGTEALAPLGLFTRRNFALGVTAVATLGFTVYAVNLPIMLYLQVGQGLSAQVAGLMLVPMGVISVIMAPVIGRVTDRVAPGRISRIGFSAMIAAMLSFGVAMHLGVSVGWLLIPIVLLGFANSLCWAPNSTISLRDLPGDLVGAGSGVYNTARQVGAVLGAAALGAVMQMGEGTLAFGAAMGNAVLLPVIFLVVGLVAVSRFREAEIRPATDRQRR</sequence>
<keyword evidence="6 8" id="KW-1133">Transmembrane helix</keyword>
<dbReference type="Proteomes" id="UP001162740">
    <property type="component" value="Chromosome"/>
</dbReference>
<evidence type="ECO:0000256" key="3">
    <source>
        <dbReference type="ARBA" id="ARBA00022448"/>
    </source>
</evidence>
<feature type="transmembrane region" description="Helical" evidence="8">
    <location>
        <begin position="87"/>
        <end position="106"/>
    </location>
</feature>
<dbReference type="InterPro" id="IPR011701">
    <property type="entry name" value="MFS"/>
</dbReference>
<feature type="transmembrane region" description="Helical" evidence="8">
    <location>
        <begin position="276"/>
        <end position="301"/>
    </location>
</feature>
<dbReference type="PROSITE" id="PS50850">
    <property type="entry name" value="MFS"/>
    <property type="match status" value="1"/>
</dbReference>
<dbReference type="InterPro" id="IPR036259">
    <property type="entry name" value="MFS_trans_sf"/>
</dbReference>
<evidence type="ECO:0000256" key="2">
    <source>
        <dbReference type="ARBA" id="ARBA00008537"/>
    </source>
</evidence>
<dbReference type="Pfam" id="PF07690">
    <property type="entry name" value="MFS_1"/>
    <property type="match status" value="1"/>
</dbReference>
<dbReference type="GO" id="GO:0005886">
    <property type="term" value="C:plasma membrane"/>
    <property type="evidence" value="ECO:0007669"/>
    <property type="project" value="UniProtKB-SubCell"/>
</dbReference>
<evidence type="ECO:0000259" key="9">
    <source>
        <dbReference type="PROSITE" id="PS50850"/>
    </source>
</evidence>